<organism evidence="1 2">
    <name type="scientific">Mesobacillus maritimus</name>
    <dbReference type="NCBI Taxonomy" id="1643336"/>
    <lineage>
        <taxon>Bacteria</taxon>
        <taxon>Bacillati</taxon>
        <taxon>Bacillota</taxon>
        <taxon>Bacilli</taxon>
        <taxon>Bacillales</taxon>
        <taxon>Bacillaceae</taxon>
        <taxon>Mesobacillus</taxon>
    </lineage>
</organism>
<accession>A0ABS7K8N1</accession>
<keyword evidence="2" id="KW-1185">Reference proteome</keyword>
<sequence length="85" mass="9752">MKREKFESIKNTGLSRLYRVYLDCGTNEAGEGAKVSELFLTSNQAVHKIVKDKVTETKFHKINGGEHTYNTFKKRIPKVISFLTM</sequence>
<dbReference type="Gene3D" id="3.40.50.1820">
    <property type="entry name" value="alpha/beta hydrolase"/>
    <property type="match status" value="1"/>
</dbReference>
<gene>
    <name evidence="1" type="ORF">H0185_17830</name>
</gene>
<dbReference type="EMBL" id="JACWFH010000025">
    <property type="protein sequence ID" value="MBY0098627.1"/>
    <property type="molecule type" value="Genomic_DNA"/>
</dbReference>
<name>A0ABS7K8N1_9BACI</name>
<evidence type="ECO:0000313" key="1">
    <source>
        <dbReference type="EMBL" id="MBY0098627.1"/>
    </source>
</evidence>
<dbReference type="InterPro" id="IPR029058">
    <property type="entry name" value="AB_hydrolase_fold"/>
</dbReference>
<evidence type="ECO:0000313" key="2">
    <source>
        <dbReference type="Proteomes" id="UP000769780"/>
    </source>
</evidence>
<comment type="caution">
    <text evidence="1">The sequence shown here is derived from an EMBL/GenBank/DDBJ whole genome shotgun (WGS) entry which is preliminary data.</text>
</comment>
<dbReference type="RefSeq" id="WP_221874846.1">
    <property type="nucleotide sequence ID" value="NZ_JACWFH010000025.1"/>
</dbReference>
<protein>
    <submittedName>
        <fullName evidence="1">Uncharacterized protein</fullName>
    </submittedName>
</protein>
<dbReference type="Proteomes" id="UP000769780">
    <property type="component" value="Unassembled WGS sequence"/>
</dbReference>
<proteinExistence type="predicted"/>
<reference evidence="1 2" key="1">
    <citation type="submission" date="2020-07" db="EMBL/GenBank/DDBJ databases">
        <title>Fungal Genomes of the International Space Station.</title>
        <authorList>
            <person name="Seuylemezian A."/>
            <person name="Singh N.K."/>
            <person name="Wood J."/>
            <person name="Venkateswaran K."/>
        </authorList>
    </citation>
    <scope>NUCLEOTIDE SEQUENCE [LARGE SCALE GENOMIC DNA]</scope>
    <source>
        <strain evidence="1 2">PL-B2</strain>
    </source>
</reference>